<feature type="region of interest" description="Disordered" evidence="4">
    <location>
        <begin position="123"/>
        <end position="142"/>
    </location>
</feature>
<keyword evidence="2" id="KW-0808">Transferase</keyword>
<evidence type="ECO:0000256" key="2">
    <source>
        <dbReference type="ARBA" id="ARBA00022679"/>
    </source>
</evidence>
<dbReference type="Gene3D" id="3.40.50.150">
    <property type="entry name" value="Vaccinia Virus protein VP39"/>
    <property type="match status" value="1"/>
</dbReference>
<protein>
    <recommendedName>
        <fullName evidence="3">Methyltransferase</fullName>
        <ecNumber evidence="3">2.1.1.-</ecNumber>
    </recommendedName>
</protein>
<evidence type="ECO:0000313" key="7">
    <source>
        <dbReference type="Proteomes" id="UP000886829"/>
    </source>
</evidence>
<sequence length="260" mass="29297">MQLQLGDCFELMKHLPDASVDFVCTDMPYGVTKAHWDCKIDLGRLWGELKRVAKPNAAFALFGSGKFAYKLVFSNFKDFRYRYTWFKQSCAPTGFLNAKRRPLVASEDVLVFGSVGTYNPQRRYPTGGSKPWRDNRDSRQNLQGGQCLKSNGQFYGIAPRTASASLDGKRYPTDVLLFESKFNGDRINPTQKPVDLLEFLIRTYTNEGELVLDPFMGSGSCGVACVHTGRCFIGMEKDPTFFDGAKAWIASEQKNLMQDQ</sequence>
<evidence type="ECO:0000256" key="3">
    <source>
        <dbReference type="RuleBase" id="RU362026"/>
    </source>
</evidence>
<dbReference type="Pfam" id="PF01555">
    <property type="entry name" value="N6_N4_Mtase"/>
    <property type="match status" value="1"/>
</dbReference>
<dbReference type="GO" id="GO:0003677">
    <property type="term" value="F:DNA binding"/>
    <property type="evidence" value="ECO:0007669"/>
    <property type="project" value="InterPro"/>
</dbReference>
<comment type="similarity">
    <text evidence="3">Belongs to the N(4)/N(6)-methyltransferase family.</text>
</comment>
<feature type="domain" description="DNA methylase N-4/N-6" evidence="5">
    <location>
        <begin position="20"/>
        <end position="246"/>
    </location>
</feature>
<comment type="caution">
    <text evidence="6">The sequence shown here is derived from an EMBL/GenBank/DDBJ whole genome shotgun (WGS) entry which is preliminary data.</text>
</comment>
<dbReference type="EMBL" id="DXEV01000011">
    <property type="protein sequence ID" value="HIX55904.1"/>
    <property type="molecule type" value="Genomic_DNA"/>
</dbReference>
<evidence type="ECO:0000313" key="6">
    <source>
        <dbReference type="EMBL" id="HIX55904.1"/>
    </source>
</evidence>
<dbReference type="InterPro" id="IPR002941">
    <property type="entry name" value="DNA_methylase_N4/N6"/>
</dbReference>
<dbReference type="SUPFAM" id="SSF53335">
    <property type="entry name" value="S-adenosyl-L-methionine-dependent methyltransferases"/>
    <property type="match status" value="1"/>
</dbReference>
<dbReference type="Proteomes" id="UP000886829">
    <property type="component" value="Unassembled WGS sequence"/>
</dbReference>
<dbReference type="InterPro" id="IPR001091">
    <property type="entry name" value="RM_Methyltransferase"/>
</dbReference>
<dbReference type="InterPro" id="IPR029063">
    <property type="entry name" value="SAM-dependent_MTases_sf"/>
</dbReference>
<evidence type="ECO:0000256" key="4">
    <source>
        <dbReference type="SAM" id="MobiDB-lite"/>
    </source>
</evidence>
<dbReference type="AlphaFoldDB" id="A0A9D1WAY6"/>
<name>A0A9D1WAY6_9GAMM</name>
<evidence type="ECO:0000256" key="1">
    <source>
        <dbReference type="ARBA" id="ARBA00022603"/>
    </source>
</evidence>
<gene>
    <name evidence="6" type="ORF">H9850_00340</name>
</gene>
<dbReference type="GO" id="GO:0008170">
    <property type="term" value="F:N-methyltransferase activity"/>
    <property type="evidence" value="ECO:0007669"/>
    <property type="project" value="InterPro"/>
</dbReference>
<dbReference type="GO" id="GO:0032259">
    <property type="term" value="P:methylation"/>
    <property type="evidence" value="ECO:0007669"/>
    <property type="project" value="UniProtKB-KW"/>
</dbReference>
<dbReference type="PRINTS" id="PR00508">
    <property type="entry name" value="S21N4MTFRASE"/>
</dbReference>
<evidence type="ECO:0000259" key="5">
    <source>
        <dbReference type="Pfam" id="PF01555"/>
    </source>
</evidence>
<reference evidence="6" key="1">
    <citation type="journal article" date="2021" name="PeerJ">
        <title>Extensive microbial diversity within the chicken gut microbiome revealed by metagenomics and culture.</title>
        <authorList>
            <person name="Gilroy R."/>
            <person name="Ravi A."/>
            <person name="Getino M."/>
            <person name="Pursley I."/>
            <person name="Horton D.L."/>
            <person name="Alikhan N.F."/>
            <person name="Baker D."/>
            <person name="Gharbi K."/>
            <person name="Hall N."/>
            <person name="Watson M."/>
            <person name="Adriaenssens E.M."/>
            <person name="Foster-Nyarko E."/>
            <person name="Jarju S."/>
            <person name="Secka A."/>
            <person name="Antonio M."/>
            <person name="Oren A."/>
            <person name="Chaudhuri R.R."/>
            <person name="La Ragione R."/>
            <person name="Hildebrand F."/>
            <person name="Pallen M.J."/>
        </authorList>
    </citation>
    <scope>NUCLEOTIDE SEQUENCE</scope>
    <source>
        <strain evidence="6">USASDec5-558</strain>
    </source>
</reference>
<dbReference type="EC" id="2.1.1.-" evidence="3"/>
<organism evidence="6 7">
    <name type="scientific">Candidatus Anaerobiospirillum pullistercoris</name>
    <dbReference type="NCBI Taxonomy" id="2838452"/>
    <lineage>
        <taxon>Bacteria</taxon>
        <taxon>Pseudomonadati</taxon>
        <taxon>Pseudomonadota</taxon>
        <taxon>Gammaproteobacteria</taxon>
        <taxon>Aeromonadales</taxon>
        <taxon>Succinivibrionaceae</taxon>
        <taxon>Anaerobiospirillum</taxon>
    </lineage>
</organism>
<keyword evidence="1" id="KW-0489">Methyltransferase</keyword>
<proteinExistence type="inferred from homology"/>
<reference evidence="6" key="2">
    <citation type="submission" date="2021-04" db="EMBL/GenBank/DDBJ databases">
        <authorList>
            <person name="Gilroy R."/>
        </authorList>
    </citation>
    <scope>NUCLEOTIDE SEQUENCE</scope>
    <source>
        <strain evidence="6">USASDec5-558</strain>
    </source>
</reference>
<accession>A0A9D1WAY6</accession>